<feature type="compositionally biased region" description="Low complexity" evidence="1">
    <location>
        <begin position="609"/>
        <end position="620"/>
    </location>
</feature>
<keyword evidence="3" id="KW-1185">Reference proteome</keyword>
<evidence type="ECO:0000313" key="3">
    <source>
        <dbReference type="Proteomes" id="UP000313359"/>
    </source>
</evidence>
<accession>A0A5C2SMJ1</accession>
<reference evidence="2" key="1">
    <citation type="journal article" date="2018" name="Genome Biol. Evol.">
        <title>Genomics and development of Lentinus tigrinus, a white-rot wood-decaying mushroom with dimorphic fruiting bodies.</title>
        <authorList>
            <person name="Wu B."/>
            <person name="Xu Z."/>
            <person name="Knudson A."/>
            <person name="Carlson A."/>
            <person name="Chen N."/>
            <person name="Kovaka S."/>
            <person name="LaButti K."/>
            <person name="Lipzen A."/>
            <person name="Pennachio C."/>
            <person name="Riley R."/>
            <person name="Schakwitz W."/>
            <person name="Umezawa K."/>
            <person name="Ohm R.A."/>
            <person name="Grigoriev I.V."/>
            <person name="Nagy L.G."/>
            <person name="Gibbons J."/>
            <person name="Hibbett D."/>
        </authorList>
    </citation>
    <scope>NUCLEOTIDE SEQUENCE [LARGE SCALE GENOMIC DNA]</scope>
    <source>
        <strain evidence="2">ALCF2SS1-6</strain>
    </source>
</reference>
<organism evidence="2 3">
    <name type="scientific">Lentinus tigrinus ALCF2SS1-6</name>
    <dbReference type="NCBI Taxonomy" id="1328759"/>
    <lineage>
        <taxon>Eukaryota</taxon>
        <taxon>Fungi</taxon>
        <taxon>Dikarya</taxon>
        <taxon>Basidiomycota</taxon>
        <taxon>Agaricomycotina</taxon>
        <taxon>Agaricomycetes</taxon>
        <taxon>Polyporales</taxon>
        <taxon>Polyporaceae</taxon>
        <taxon>Lentinus</taxon>
    </lineage>
</organism>
<evidence type="ECO:0000256" key="1">
    <source>
        <dbReference type="SAM" id="MobiDB-lite"/>
    </source>
</evidence>
<feature type="compositionally biased region" description="Low complexity" evidence="1">
    <location>
        <begin position="355"/>
        <end position="367"/>
    </location>
</feature>
<protein>
    <submittedName>
        <fullName evidence="2">Uncharacterized protein</fullName>
    </submittedName>
</protein>
<dbReference type="OrthoDB" id="3269398at2759"/>
<proteinExistence type="predicted"/>
<feature type="compositionally biased region" description="Polar residues" evidence="1">
    <location>
        <begin position="306"/>
        <end position="334"/>
    </location>
</feature>
<gene>
    <name evidence="2" type="ORF">L227DRAFT_598379</name>
</gene>
<evidence type="ECO:0000313" key="2">
    <source>
        <dbReference type="EMBL" id="RPD65013.1"/>
    </source>
</evidence>
<feature type="compositionally biased region" description="Basic and acidic residues" evidence="1">
    <location>
        <begin position="621"/>
        <end position="634"/>
    </location>
</feature>
<feature type="compositionally biased region" description="Low complexity" evidence="1">
    <location>
        <begin position="131"/>
        <end position="149"/>
    </location>
</feature>
<feature type="region of interest" description="Disordered" evidence="1">
    <location>
        <begin position="291"/>
        <end position="377"/>
    </location>
</feature>
<dbReference type="AlphaFoldDB" id="A0A5C2SMJ1"/>
<feature type="region of interest" description="Disordered" evidence="1">
    <location>
        <begin position="594"/>
        <end position="666"/>
    </location>
</feature>
<name>A0A5C2SMJ1_9APHY</name>
<feature type="region of interest" description="Disordered" evidence="1">
    <location>
        <begin position="60"/>
        <end position="149"/>
    </location>
</feature>
<feature type="compositionally biased region" description="Basic and acidic residues" evidence="1">
    <location>
        <begin position="594"/>
        <end position="605"/>
    </location>
</feature>
<sequence>MQPHDPPFRRPHNWNVLHALEFVSPPSPSASGSLGSIDALASLASSGEIPIFLHTSSERDNRSSVVSVSTGNRSRPSSGNFLRPSSSMATFHSTNTFGQPHTARSQVKNLNIEVATPEDASDRTTRDRRPSSLLAPSLSSSRLSGRQSRTGGYWSNRFSSVSDLSPMAVSAYLDSCAFSDHLASPADAADSGFARPSPSVPHSICTSDSIVISPMDHVPRSAYPAQAVFDAFRFPPPDLEADSPVKRHASVSSRSWTSLSSALVARRSISPSPSIISEDFNIPPTIRFRSPLLRNTDLPPSPERLNASQITRCASPTPSNTKLCEPTPNATTSPDIDIQDCPSLAYTSPNPNPPSSSRSGSDLSGGPNSHSRKAGEHVSNLPGVLDWLRGICIELWIDQEGFRAIRPKFCLVGYTPASPAPSSFAPGNELVDVFTHGMAHFRPVRREMSAYHHGTLDSTPVLRRLTRADSEDKDYISRQASLTIKANGVYVVTGTESYDDQPFTPANLAQVAGNILHLGSEHSDPVQLHWRFEYGVDDRKTDTGRLMPGEKTLTPLSFSCSPGLLHHSHGKRIRLMHVLMKSFTPKISAERVVPHRSMEVADSTKDQSASRSPRAATARRSLPDAIHRRVRSSEPSRTSWSSANDGPVDVGANHKNRPASLSGMSRQPSAIECAVAPAAGLRTCQRSDTIASTATRLSRQILSREELAAILASFPSPTEAERASAASPIRPLSPPSYYRHGRALSSMDRVDELGVVLA</sequence>
<dbReference type="EMBL" id="ML122253">
    <property type="protein sequence ID" value="RPD65013.1"/>
    <property type="molecule type" value="Genomic_DNA"/>
</dbReference>
<feature type="compositionally biased region" description="Polar residues" evidence="1">
    <location>
        <begin position="63"/>
        <end position="109"/>
    </location>
</feature>
<feature type="compositionally biased region" description="Basic and acidic residues" evidence="1">
    <location>
        <begin position="120"/>
        <end position="130"/>
    </location>
</feature>
<dbReference type="Proteomes" id="UP000313359">
    <property type="component" value="Unassembled WGS sequence"/>
</dbReference>